<name>A0A558CSE1_9GAMM</name>
<comment type="similarity">
    <text evidence="2 7">Belongs to the thioredoxin family. DsbC subfamily.</text>
</comment>
<accession>A0A558CSE1</accession>
<evidence type="ECO:0000256" key="6">
    <source>
        <dbReference type="ARBA" id="ARBA00023284"/>
    </source>
</evidence>
<dbReference type="InterPro" id="IPR033954">
    <property type="entry name" value="DiS-bond_Isoase_DsbC/G"/>
</dbReference>
<dbReference type="InterPro" id="IPR012336">
    <property type="entry name" value="Thioredoxin-like_fold"/>
</dbReference>
<keyword evidence="3 7" id="KW-0732">Signal</keyword>
<organism evidence="10 11">
    <name type="scientific">Sedimenticola thiotaurini</name>
    <dbReference type="NCBI Taxonomy" id="1543721"/>
    <lineage>
        <taxon>Bacteria</taxon>
        <taxon>Pseudomonadati</taxon>
        <taxon>Pseudomonadota</taxon>
        <taxon>Gammaproteobacteria</taxon>
        <taxon>Chromatiales</taxon>
        <taxon>Sedimenticolaceae</taxon>
        <taxon>Sedimenticola</taxon>
    </lineage>
</organism>
<evidence type="ECO:0000313" key="11">
    <source>
        <dbReference type="Proteomes" id="UP000317355"/>
    </source>
</evidence>
<comment type="function">
    <text evidence="7">Required for disulfide bond formation in some periplasmic proteins. Acts by transferring its disulfide bond to other proteins and is reduced in the process.</text>
</comment>
<gene>
    <name evidence="10" type="ORF">FHK82_15205</name>
</gene>
<dbReference type="InterPro" id="IPR018950">
    <property type="entry name" value="DiS-bond_isomerase_DsbC/G_N"/>
</dbReference>
<evidence type="ECO:0000259" key="9">
    <source>
        <dbReference type="Pfam" id="PF13098"/>
    </source>
</evidence>
<dbReference type="CDD" id="cd03020">
    <property type="entry name" value="DsbA_DsbC_DsbG"/>
    <property type="match status" value="1"/>
</dbReference>
<evidence type="ECO:0000256" key="7">
    <source>
        <dbReference type="RuleBase" id="RU364038"/>
    </source>
</evidence>
<dbReference type="Pfam" id="PF10411">
    <property type="entry name" value="DsbC_N"/>
    <property type="match status" value="1"/>
</dbReference>
<dbReference type="Gene3D" id="3.40.30.10">
    <property type="entry name" value="Glutaredoxin"/>
    <property type="match status" value="1"/>
</dbReference>
<keyword evidence="5" id="KW-1015">Disulfide bond</keyword>
<feature type="domain" description="Disulphide bond isomerase DsbC/G N-terminal" evidence="8">
    <location>
        <begin position="20"/>
        <end position="85"/>
    </location>
</feature>
<evidence type="ECO:0000256" key="4">
    <source>
        <dbReference type="ARBA" id="ARBA00022764"/>
    </source>
</evidence>
<dbReference type="InterPro" id="IPR036249">
    <property type="entry name" value="Thioredoxin-like_sf"/>
</dbReference>
<keyword evidence="6 7" id="KW-0676">Redox-active center</keyword>
<evidence type="ECO:0000256" key="3">
    <source>
        <dbReference type="ARBA" id="ARBA00022729"/>
    </source>
</evidence>
<reference evidence="10 11" key="1">
    <citation type="submission" date="2019-07" db="EMBL/GenBank/DDBJ databases">
        <title>The pathways for chlorine oxyanion respiration interact through the shared metabolite chlorate.</title>
        <authorList>
            <person name="Barnum T.P."/>
            <person name="Cheng Y."/>
            <person name="Hill K.A."/>
            <person name="Lucas L.N."/>
            <person name="Carlson H.K."/>
            <person name="Coates J.D."/>
        </authorList>
    </citation>
    <scope>NUCLEOTIDE SEQUENCE [LARGE SCALE GENOMIC DNA]</scope>
    <source>
        <strain evidence="10">BK-3</strain>
    </source>
</reference>
<dbReference type="PANTHER" id="PTHR35272:SF3">
    <property type="entry name" value="THIOL:DISULFIDE INTERCHANGE PROTEIN DSBC"/>
    <property type="match status" value="1"/>
</dbReference>
<dbReference type="InterPro" id="IPR009094">
    <property type="entry name" value="DiS-bond_isomerase_DsbC/G_N_sf"/>
</dbReference>
<evidence type="ECO:0000259" key="8">
    <source>
        <dbReference type="Pfam" id="PF10411"/>
    </source>
</evidence>
<dbReference type="SUPFAM" id="SSF52833">
    <property type="entry name" value="Thioredoxin-like"/>
    <property type="match status" value="1"/>
</dbReference>
<evidence type="ECO:0000256" key="5">
    <source>
        <dbReference type="ARBA" id="ARBA00023157"/>
    </source>
</evidence>
<dbReference type="AlphaFoldDB" id="A0A558CSE1"/>
<dbReference type="PANTHER" id="PTHR35272">
    <property type="entry name" value="THIOL:DISULFIDE INTERCHANGE PROTEIN DSBC-RELATED"/>
    <property type="match status" value="1"/>
</dbReference>
<dbReference type="Gene3D" id="3.10.450.70">
    <property type="entry name" value="Disulphide bond isomerase, DsbC/G, N-terminal"/>
    <property type="match status" value="1"/>
</dbReference>
<evidence type="ECO:0000256" key="2">
    <source>
        <dbReference type="ARBA" id="ARBA00009813"/>
    </source>
</evidence>
<evidence type="ECO:0000313" key="10">
    <source>
        <dbReference type="EMBL" id="TVT51689.1"/>
    </source>
</evidence>
<dbReference type="InterPro" id="IPR051470">
    <property type="entry name" value="Thiol:disulfide_interchange"/>
</dbReference>
<sequence>MIALLFLWGIFPQAGVTETSAASVEHIRQSLLLLLPGVVPESITETPIANIYEVVIDSRLVYVSADGRFLIEGEIIDLEQQKNLTSPRLKEVTLAAIEQIGEANMLIFEPAERVKHTLTVFTDIDSAYSRKMQQEIEQYTNRGIRIRYLFFPRAGVDTPSYEKAVTVWCAVNRQKAIARAMSGEVLESRSCPNPVQDHLKLAGMLGVSGAPVLVLENGEMLPGYVEAEKLYKILSKMKQLQSK</sequence>
<dbReference type="Proteomes" id="UP000317355">
    <property type="component" value="Unassembled WGS sequence"/>
</dbReference>
<proteinExistence type="inferred from homology"/>
<keyword evidence="4 7" id="KW-0574">Periplasm</keyword>
<comment type="subcellular location">
    <subcellularLocation>
        <location evidence="1 7">Periplasm</location>
    </subcellularLocation>
</comment>
<dbReference type="GO" id="GO:0042597">
    <property type="term" value="C:periplasmic space"/>
    <property type="evidence" value="ECO:0007669"/>
    <property type="project" value="UniProtKB-SubCell"/>
</dbReference>
<feature type="domain" description="Thioredoxin-like fold" evidence="9">
    <location>
        <begin position="112"/>
        <end position="234"/>
    </location>
</feature>
<comment type="caution">
    <text evidence="10">The sequence shown here is derived from an EMBL/GenBank/DDBJ whole genome shotgun (WGS) entry which is preliminary data.</text>
</comment>
<evidence type="ECO:0000256" key="1">
    <source>
        <dbReference type="ARBA" id="ARBA00004418"/>
    </source>
</evidence>
<dbReference type="EMBL" id="VMRY01000085">
    <property type="protein sequence ID" value="TVT51689.1"/>
    <property type="molecule type" value="Genomic_DNA"/>
</dbReference>
<dbReference type="Pfam" id="PF13098">
    <property type="entry name" value="Thioredoxin_2"/>
    <property type="match status" value="1"/>
</dbReference>
<dbReference type="SUPFAM" id="SSF54423">
    <property type="entry name" value="DsbC/DsbG N-terminal domain-like"/>
    <property type="match status" value="1"/>
</dbReference>
<protein>
    <recommendedName>
        <fullName evidence="7">Thiol:disulfide interchange protein</fullName>
    </recommendedName>
</protein>